<dbReference type="RefSeq" id="XP_009522794.1">
    <property type="nucleotide sequence ID" value="XM_009524499.1"/>
</dbReference>
<dbReference type="KEGG" id="psoj:PHYSODRAFT_264493"/>
<organism evidence="2 3">
    <name type="scientific">Phytophthora sojae (strain P6497)</name>
    <name type="common">Soybean stem and root rot agent</name>
    <name type="synonym">Phytophthora megasperma f. sp. glycines</name>
    <dbReference type="NCBI Taxonomy" id="1094619"/>
    <lineage>
        <taxon>Eukaryota</taxon>
        <taxon>Sar</taxon>
        <taxon>Stramenopiles</taxon>
        <taxon>Oomycota</taxon>
        <taxon>Peronosporomycetes</taxon>
        <taxon>Peronosporales</taxon>
        <taxon>Peronosporaceae</taxon>
        <taxon>Phytophthora</taxon>
    </lineage>
</organism>
<name>G4Z348_PHYSP</name>
<dbReference type="GeneID" id="20639614"/>
<evidence type="ECO:0000256" key="1">
    <source>
        <dbReference type="SAM" id="MobiDB-lite"/>
    </source>
</evidence>
<feature type="region of interest" description="Disordered" evidence="1">
    <location>
        <begin position="32"/>
        <end position="110"/>
    </location>
</feature>
<sequence>MVGASGKTPRYELTARERQLYLEGLLSERHARRVRRAQEKGAQGGGKTKRAKKATRKRAAKHTTAAMETRSVGVSMAAAEAKVTPQNDEPARVADEAKETAGSEEATPEPVVEEMLSDMLAAVADAGIAAAERTPPPVGNPRKRRRALLQEESADEDGASGGDGASDVERASAGGSAAVDIPLAPLSHDVC</sequence>
<reference evidence="2 3" key="1">
    <citation type="journal article" date="2006" name="Science">
        <title>Phytophthora genome sequences uncover evolutionary origins and mechanisms of pathogenesis.</title>
        <authorList>
            <person name="Tyler B.M."/>
            <person name="Tripathy S."/>
            <person name="Zhang X."/>
            <person name="Dehal P."/>
            <person name="Jiang R.H."/>
            <person name="Aerts A."/>
            <person name="Arredondo F.D."/>
            <person name="Baxter L."/>
            <person name="Bensasson D."/>
            <person name="Beynon J.L."/>
            <person name="Chapman J."/>
            <person name="Damasceno C.M."/>
            <person name="Dorrance A.E."/>
            <person name="Dou D."/>
            <person name="Dickerman A.W."/>
            <person name="Dubchak I.L."/>
            <person name="Garbelotto M."/>
            <person name="Gijzen M."/>
            <person name="Gordon S.G."/>
            <person name="Govers F."/>
            <person name="Grunwald N.J."/>
            <person name="Huang W."/>
            <person name="Ivors K.L."/>
            <person name="Jones R.W."/>
            <person name="Kamoun S."/>
            <person name="Krampis K."/>
            <person name="Lamour K.H."/>
            <person name="Lee M.K."/>
            <person name="McDonald W.H."/>
            <person name="Medina M."/>
            <person name="Meijer H.J."/>
            <person name="Nordberg E.K."/>
            <person name="Maclean D.J."/>
            <person name="Ospina-Giraldo M.D."/>
            <person name="Morris P.F."/>
            <person name="Phuntumart V."/>
            <person name="Putnam N.H."/>
            <person name="Rash S."/>
            <person name="Rose J.K."/>
            <person name="Sakihama Y."/>
            <person name="Salamov A.A."/>
            <person name="Savidor A."/>
            <person name="Scheuring C.F."/>
            <person name="Smith B.M."/>
            <person name="Sobral B.W."/>
            <person name="Terry A."/>
            <person name="Torto-Alalibo T.A."/>
            <person name="Win J."/>
            <person name="Xu Z."/>
            <person name="Zhang H."/>
            <person name="Grigoriev I.V."/>
            <person name="Rokhsar D.S."/>
            <person name="Boore J.L."/>
        </authorList>
    </citation>
    <scope>NUCLEOTIDE SEQUENCE [LARGE SCALE GENOMIC DNA]</scope>
    <source>
        <strain evidence="2 3">P6497</strain>
    </source>
</reference>
<feature type="compositionally biased region" description="Basic residues" evidence="1">
    <location>
        <begin position="47"/>
        <end position="61"/>
    </location>
</feature>
<evidence type="ECO:0000313" key="2">
    <source>
        <dbReference type="EMBL" id="EGZ20077.1"/>
    </source>
</evidence>
<dbReference type="AlphaFoldDB" id="G4Z348"/>
<proteinExistence type="predicted"/>
<evidence type="ECO:0000313" key="3">
    <source>
        <dbReference type="Proteomes" id="UP000002640"/>
    </source>
</evidence>
<protein>
    <submittedName>
        <fullName evidence="2">Uncharacterized protein</fullName>
    </submittedName>
</protein>
<feature type="compositionally biased region" description="Basic and acidic residues" evidence="1">
    <location>
        <begin position="89"/>
        <end position="101"/>
    </location>
</feature>
<keyword evidence="3" id="KW-1185">Reference proteome</keyword>
<dbReference type="Proteomes" id="UP000002640">
    <property type="component" value="Unassembled WGS sequence"/>
</dbReference>
<dbReference type="EMBL" id="JH159153">
    <property type="protein sequence ID" value="EGZ20077.1"/>
    <property type="molecule type" value="Genomic_DNA"/>
</dbReference>
<feature type="region of interest" description="Disordered" evidence="1">
    <location>
        <begin position="127"/>
        <end position="191"/>
    </location>
</feature>
<gene>
    <name evidence="2" type="ORF">PHYSODRAFT_264493</name>
</gene>
<accession>G4Z348</accession>
<dbReference type="InParanoid" id="G4Z348"/>